<protein>
    <recommendedName>
        <fullName evidence="2">Rubrerythrin diiron-binding domain-containing protein</fullName>
    </recommendedName>
</protein>
<comment type="caution">
    <text evidence="1">The sequence shown here is derived from an EMBL/GenBank/DDBJ whole genome shotgun (WGS) entry which is preliminary data.</text>
</comment>
<dbReference type="SUPFAM" id="SSF47240">
    <property type="entry name" value="Ferritin-like"/>
    <property type="match status" value="1"/>
</dbReference>
<dbReference type="AlphaFoldDB" id="X1ST99"/>
<reference evidence="1" key="1">
    <citation type="journal article" date="2014" name="Front. Microbiol.">
        <title>High frequency of phylogenetically diverse reductive dehalogenase-homologous genes in deep subseafloor sedimentary metagenomes.</title>
        <authorList>
            <person name="Kawai M."/>
            <person name="Futagami T."/>
            <person name="Toyoda A."/>
            <person name="Takaki Y."/>
            <person name="Nishi S."/>
            <person name="Hori S."/>
            <person name="Arai W."/>
            <person name="Tsubouchi T."/>
            <person name="Morono Y."/>
            <person name="Uchiyama I."/>
            <person name="Ito T."/>
            <person name="Fujiyama A."/>
            <person name="Inagaki F."/>
            <person name="Takami H."/>
        </authorList>
    </citation>
    <scope>NUCLEOTIDE SEQUENCE</scope>
    <source>
        <strain evidence="1">Expedition CK06-06</strain>
    </source>
</reference>
<dbReference type="InterPro" id="IPR012347">
    <property type="entry name" value="Ferritin-like"/>
</dbReference>
<dbReference type="InterPro" id="IPR009078">
    <property type="entry name" value="Ferritin-like_SF"/>
</dbReference>
<proteinExistence type="predicted"/>
<organism evidence="1">
    <name type="scientific">marine sediment metagenome</name>
    <dbReference type="NCBI Taxonomy" id="412755"/>
    <lineage>
        <taxon>unclassified sequences</taxon>
        <taxon>metagenomes</taxon>
        <taxon>ecological metagenomes</taxon>
    </lineage>
</organism>
<gene>
    <name evidence="1" type="ORF">S12H4_18732</name>
</gene>
<evidence type="ECO:0000313" key="1">
    <source>
        <dbReference type="EMBL" id="GAI78570.1"/>
    </source>
</evidence>
<accession>X1ST99</accession>
<evidence type="ECO:0008006" key="2">
    <source>
        <dbReference type="Google" id="ProtNLM"/>
    </source>
</evidence>
<dbReference type="EMBL" id="BARW01009286">
    <property type="protein sequence ID" value="GAI78570.1"/>
    <property type="molecule type" value="Genomic_DNA"/>
</dbReference>
<dbReference type="Gene3D" id="1.20.1260.10">
    <property type="match status" value="1"/>
</dbReference>
<name>X1ST99_9ZZZZ</name>
<sequence length="144" mass="16381">MQLTTASEVIRFVGELEDTAAKFYEKLAKKYLKGEETFLSLAKENRKNKVLVQRVYNEVVTDALETGFSFEGLNIDEHILEGAVVEEASLSDAAQRALDIEEKIQKFYLNAAKMSKSLLADIPRAFERIGKKRDKHKEKLKSLL</sequence>